<dbReference type="CDD" id="cd15831">
    <property type="entry name" value="BTAD"/>
    <property type="match status" value="1"/>
</dbReference>
<reference evidence="6 7" key="1">
    <citation type="submission" date="2018-10" db="EMBL/GenBank/DDBJ databases">
        <title>Sequencing the genomes of 1000 actinobacteria strains.</title>
        <authorList>
            <person name="Klenk H.-P."/>
        </authorList>
    </citation>
    <scope>NUCLEOTIDE SEQUENCE [LARGE SCALE GENOMIC DNA]</scope>
    <source>
        <strain evidence="6 7">DSM 43800</strain>
    </source>
</reference>
<dbReference type="PANTHER" id="PTHR47691:SF3">
    <property type="entry name" value="HTH-TYPE TRANSCRIPTIONAL REGULATOR RV0890C-RELATED"/>
    <property type="match status" value="1"/>
</dbReference>
<dbReference type="InterPro" id="IPR001867">
    <property type="entry name" value="OmpR/PhoB-type_DNA-bd"/>
</dbReference>
<dbReference type="AlphaFoldDB" id="A0A495W0L6"/>
<feature type="domain" description="Bacterial transcriptional activator" evidence="5">
    <location>
        <begin position="94"/>
        <end position="238"/>
    </location>
</feature>
<evidence type="ECO:0000256" key="3">
    <source>
        <dbReference type="SAM" id="MobiDB-lite"/>
    </source>
</evidence>
<dbReference type="Pfam" id="PF03704">
    <property type="entry name" value="BTAD"/>
    <property type="match status" value="1"/>
</dbReference>
<dbReference type="RefSeq" id="WP_121005704.1">
    <property type="nucleotide sequence ID" value="NZ_RBXO01000001.1"/>
</dbReference>
<dbReference type="Proteomes" id="UP000282084">
    <property type="component" value="Unassembled WGS sequence"/>
</dbReference>
<evidence type="ECO:0000259" key="5">
    <source>
        <dbReference type="SMART" id="SM01043"/>
    </source>
</evidence>
<dbReference type="InterPro" id="IPR027417">
    <property type="entry name" value="P-loop_NTPase"/>
</dbReference>
<dbReference type="InterPro" id="IPR011990">
    <property type="entry name" value="TPR-like_helical_dom_sf"/>
</dbReference>
<comment type="similarity">
    <text evidence="1">Belongs to the AfsR/DnrI/RedD regulatory family.</text>
</comment>
<dbReference type="InterPro" id="IPR019734">
    <property type="entry name" value="TPR_rpt"/>
</dbReference>
<dbReference type="GO" id="GO:0006355">
    <property type="term" value="P:regulation of DNA-templated transcription"/>
    <property type="evidence" value="ECO:0007669"/>
    <property type="project" value="InterPro"/>
</dbReference>
<dbReference type="InterPro" id="IPR036388">
    <property type="entry name" value="WH-like_DNA-bd_sf"/>
</dbReference>
<dbReference type="SUPFAM" id="SSF46894">
    <property type="entry name" value="C-terminal effector domain of the bipartite response regulators"/>
    <property type="match status" value="1"/>
</dbReference>
<dbReference type="GO" id="GO:0003677">
    <property type="term" value="F:DNA binding"/>
    <property type="evidence" value="ECO:0007669"/>
    <property type="project" value="UniProtKB-KW"/>
</dbReference>
<keyword evidence="7" id="KW-1185">Reference proteome</keyword>
<comment type="caution">
    <text evidence="6">The sequence shown here is derived from an EMBL/GenBank/DDBJ whole genome shotgun (WGS) entry which is preliminary data.</text>
</comment>
<feature type="domain" description="OmpR/PhoB-type" evidence="4">
    <location>
        <begin position="17"/>
        <end position="87"/>
    </location>
</feature>
<accession>A0A495W0L6</accession>
<protein>
    <submittedName>
        <fullName evidence="6">DNA-binding SARP family transcriptional activator</fullName>
    </submittedName>
</protein>
<feature type="region of interest" description="Disordered" evidence="3">
    <location>
        <begin position="244"/>
        <end position="267"/>
    </location>
</feature>
<dbReference type="SMART" id="SM00862">
    <property type="entry name" value="Trans_reg_C"/>
    <property type="match status" value="1"/>
</dbReference>
<proteinExistence type="inferred from homology"/>
<name>A0A495W0L6_9PSEU</name>
<dbReference type="EMBL" id="RBXO01000001">
    <property type="protein sequence ID" value="RKT54235.1"/>
    <property type="molecule type" value="Genomic_DNA"/>
</dbReference>
<keyword evidence="2 6" id="KW-0238">DNA-binding</keyword>
<dbReference type="OrthoDB" id="581105at2"/>
<dbReference type="SUPFAM" id="SSF52540">
    <property type="entry name" value="P-loop containing nucleoside triphosphate hydrolases"/>
    <property type="match status" value="1"/>
</dbReference>
<dbReference type="GO" id="GO:0000160">
    <property type="term" value="P:phosphorelay signal transduction system"/>
    <property type="evidence" value="ECO:0007669"/>
    <property type="project" value="InterPro"/>
</dbReference>
<dbReference type="InterPro" id="IPR016032">
    <property type="entry name" value="Sig_transdc_resp-reg_C-effctor"/>
</dbReference>
<gene>
    <name evidence="6" type="ORF">C8E97_2851</name>
</gene>
<dbReference type="PRINTS" id="PR00364">
    <property type="entry name" value="DISEASERSIST"/>
</dbReference>
<evidence type="ECO:0000313" key="6">
    <source>
        <dbReference type="EMBL" id="RKT54235.1"/>
    </source>
</evidence>
<organism evidence="6 7">
    <name type="scientific">Saccharothrix australiensis</name>
    <dbReference type="NCBI Taxonomy" id="2072"/>
    <lineage>
        <taxon>Bacteria</taxon>
        <taxon>Bacillati</taxon>
        <taxon>Actinomycetota</taxon>
        <taxon>Actinomycetes</taxon>
        <taxon>Pseudonocardiales</taxon>
        <taxon>Pseudonocardiaceae</taxon>
        <taxon>Saccharothrix</taxon>
    </lineage>
</organism>
<evidence type="ECO:0000256" key="2">
    <source>
        <dbReference type="ARBA" id="ARBA00023125"/>
    </source>
</evidence>
<evidence type="ECO:0000313" key="7">
    <source>
        <dbReference type="Proteomes" id="UP000282084"/>
    </source>
</evidence>
<evidence type="ECO:0000259" key="4">
    <source>
        <dbReference type="SMART" id="SM00862"/>
    </source>
</evidence>
<dbReference type="Gene3D" id="1.10.10.10">
    <property type="entry name" value="Winged helix-like DNA-binding domain superfamily/Winged helix DNA-binding domain"/>
    <property type="match status" value="2"/>
</dbReference>
<dbReference type="GO" id="GO:0043531">
    <property type="term" value="F:ADP binding"/>
    <property type="evidence" value="ECO:0007669"/>
    <property type="project" value="InterPro"/>
</dbReference>
<dbReference type="Gene3D" id="1.25.40.10">
    <property type="entry name" value="Tetratricopeptide repeat domain"/>
    <property type="match status" value="3"/>
</dbReference>
<sequence>MTVTFRLLGPLEVRYSGGLVRIAGTRQQRLLVLLLLEVNRVVQITALIDQLWVDPPPSARQQIYKAICGLRKALALRIDRVGSGYRLLLPAPAIDWYQFLRTLEEADRAAARGDLAEAADRLRTGLDLWRGNALAGLAGDAFTNAAVRLEEQRLVAVEKLMSLRIRLGDDSAVVGELRELVAVHPLREAFRLGLMQALHRSGRQAEALEVYDEGRRILADELGLDPGPDLRRYHQVILSGEGLEPAPAGRRVPDVAAEPAGPPDLRPVKSYLPHDVTDFSGRCAEITRLTAAVRDTDRLALTISSIDGMGGVGKTALAVHLGHKLAEDYPDGQYFVDLHGFSLGIDPVTPAQALDALLSDSGLPPELVPPTVQGRSSLWRSRMAGKKALLVLDNALNTAQVRPLLPGTSGVLVLITSRRKLTALEGAMPLSLDVLPDDDAIRLFTKVAGPERTEGQEQAVAVVVRICGNLPLAIRVAAARFRERTGWTVADLARRLLNQADRARLLRVEDRSVTAVLRLSYRYLSTAQRRVFRRLSLHPGVDFDAYVVAALVGCQPGEAEQCLEELADDNLVRSGGDGRYHLHDLVRDCAQLLLRENEDEAERRSALSRLFDYYLHSAHAWSEHLVNNLYRVAPDAGPHPAHIRRPPDVVAASKFLDAERANLVAVAQLAAENGWYRHAWQLACSLQPMLKLRNYGGHAHALFERGVDAARTAGDPDGESLCLQGLSAVCREQGSRAEAKEHLEHALKLSRDLGDQDAVIAQLVDLATLLLGEDRPTDARNVLRDAAALATGGHGAFLRGVIANNTGAILRDLGEFDEALEHLHAALAMTEPSELARSGLMTRWSVGTIHHLRGEPERALAEFTAILESSGHSGFEHGRALALLGLSAVRRSLGDIAESLDRGRAALTLARGLGLRTIECEALNCVGEAALAGGDPDCAEQIFEQAVGHAERYRLMRYKARGFDGLAHVALARGNRVDAARLWREAVNLYPEGMADAEFARAHLSRPDLGGVCFRCATKSSAGG</sequence>
<dbReference type="Gene3D" id="3.40.50.300">
    <property type="entry name" value="P-loop containing nucleotide triphosphate hydrolases"/>
    <property type="match status" value="1"/>
</dbReference>
<dbReference type="InterPro" id="IPR005158">
    <property type="entry name" value="BTAD"/>
</dbReference>
<dbReference type="SUPFAM" id="SSF48452">
    <property type="entry name" value="TPR-like"/>
    <property type="match status" value="3"/>
</dbReference>
<evidence type="ECO:0000256" key="1">
    <source>
        <dbReference type="ARBA" id="ARBA00005820"/>
    </source>
</evidence>
<dbReference type="SMART" id="SM01043">
    <property type="entry name" value="BTAD"/>
    <property type="match status" value="1"/>
</dbReference>
<dbReference type="PANTHER" id="PTHR47691">
    <property type="entry name" value="REGULATOR-RELATED"/>
    <property type="match status" value="1"/>
</dbReference>
<dbReference type="SMART" id="SM00028">
    <property type="entry name" value="TPR"/>
    <property type="match status" value="5"/>
</dbReference>